<sequence>MPRTNPAASEPLLSRQETTDTQRSAHHRQHTTTALTRQETTDTSRSALLQSPQRTEDGALGGRSSQPTRTSLFDVGRNLTATFEPVEVPAEEAVLLNPIEKFLRYRIFPWKLIIHSVILILLLTVTFVHQTEQGAYNLNARFGMARSFFNMQDNTDPSLISTFSNVDDAVAFIQQIGKAYDAMPDESSGVFMHYVLGPDDPTPVPPRLSLRLIKDPEKRRASPLPSSTLTEYVATNLTQDNHFKGSFFEYPDKIVGDERGCRPTDGYIPCRNASLPELFDRLVSGEIDMVMRSVRFYQDGGGASIARWRIKFLINFDDHGSAVRIRAKFEMDITEDPQLVVVVIVSLLVPLVLVHFLLRLRAFQRYHVYMKQLLPRWAQLETNERRRHRERHAGTSWKQFAILVDVFCMLFIVLAFTDSYVAMANMYVQLWKKLALGFAVAGYCLLYVSYLQTSPEFYVLIKTISMTVPAGIRYSAGVTPVFLGYAMAGTVVFGPWAQDTFGDFQLSCCTLFCVLNGDSLLQLSTEINQSDFWLLRQASRVFMFTFLAYFYNNAMNVMLAVVQDSYTQVRAMFEMSEWDMDKCNEELDLYHLSAAERHRRKRENRARRHQRTHARFGEYETGSTTDDVSSTTSTSSSDFSALGRGEITPKGLRKLADRIQRLQPS</sequence>
<evidence type="ECO:0000256" key="4">
    <source>
        <dbReference type="ARBA" id="ARBA00023136"/>
    </source>
</evidence>
<gene>
    <name evidence="8" type="ORF">NDES1114_LOCUS11414</name>
</gene>
<feature type="transmembrane region" description="Helical" evidence="6">
    <location>
        <begin position="434"/>
        <end position="453"/>
    </location>
</feature>
<accession>A0A7S1PZN7</accession>
<evidence type="ECO:0000256" key="3">
    <source>
        <dbReference type="ARBA" id="ARBA00022989"/>
    </source>
</evidence>
<comment type="subcellular location">
    <subcellularLocation>
        <location evidence="1">Membrane</location>
        <topology evidence="1">Multi-pass membrane protein</topology>
    </subcellularLocation>
</comment>
<dbReference type="InterPro" id="IPR039031">
    <property type="entry name" value="Mucolipin"/>
</dbReference>
<feature type="compositionally biased region" description="Low complexity" evidence="5">
    <location>
        <begin position="621"/>
        <end position="640"/>
    </location>
</feature>
<keyword evidence="2 6" id="KW-0812">Transmembrane</keyword>
<evidence type="ECO:0000259" key="7">
    <source>
        <dbReference type="Pfam" id="PF08016"/>
    </source>
</evidence>
<dbReference type="Gene3D" id="1.10.287.70">
    <property type="match status" value="1"/>
</dbReference>
<dbReference type="GO" id="GO:0072345">
    <property type="term" value="F:NAADP-sensitive calcium-release channel activity"/>
    <property type="evidence" value="ECO:0007669"/>
    <property type="project" value="TreeGrafter"/>
</dbReference>
<dbReference type="GO" id="GO:0016020">
    <property type="term" value="C:membrane"/>
    <property type="evidence" value="ECO:0007669"/>
    <property type="project" value="UniProtKB-SubCell"/>
</dbReference>
<evidence type="ECO:0000256" key="6">
    <source>
        <dbReference type="SAM" id="Phobius"/>
    </source>
</evidence>
<keyword evidence="4 6" id="KW-0472">Membrane</keyword>
<dbReference type="Pfam" id="PF08016">
    <property type="entry name" value="PKD_channel"/>
    <property type="match status" value="1"/>
</dbReference>
<evidence type="ECO:0000256" key="2">
    <source>
        <dbReference type="ARBA" id="ARBA00022692"/>
    </source>
</evidence>
<protein>
    <recommendedName>
        <fullName evidence="7">Polycystin cation channel PKD1/PKD2 domain-containing protein</fullName>
    </recommendedName>
</protein>
<feature type="region of interest" description="Disordered" evidence="5">
    <location>
        <begin position="1"/>
        <end position="71"/>
    </location>
</feature>
<reference evidence="8" key="1">
    <citation type="submission" date="2021-01" db="EMBL/GenBank/DDBJ databases">
        <authorList>
            <person name="Corre E."/>
            <person name="Pelletier E."/>
            <person name="Niang G."/>
            <person name="Scheremetjew M."/>
            <person name="Finn R."/>
            <person name="Kale V."/>
            <person name="Holt S."/>
            <person name="Cochrane G."/>
            <person name="Meng A."/>
            <person name="Brown T."/>
            <person name="Cohen L."/>
        </authorList>
    </citation>
    <scope>NUCLEOTIDE SEQUENCE</scope>
    <source>
        <strain evidence="8">CCAP 1951/1</strain>
    </source>
</reference>
<evidence type="ECO:0000256" key="1">
    <source>
        <dbReference type="ARBA" id="ARBA00004141"/>
    </source>
</evidence>
<name>A0A7S1PZN7_NEODS</name>
<feature type="compositionally biased region" description="Polar residues" evidence="5">
    <location>
        <begin position="31"/>
        <end position="53"/>
    </location>
</feature>
<feature type="domain" description="Polycystin cation channel PKD1/PKD2" evidence="7">
    <location>
        <begin position="435"/>
        <end position="569"/>
    </location>
</feature>
<feature type="region of interest" description="Disordered" evidence="5">
    <location>
        <begin position="600"/>
        <end position="645"/>
    </location>
</feature>
<feature type="transmembrane region" description="Helical" evidence="6">
    <location>
        <begin position="474"/>
        <end position="497"/>
    </location>
</feature>
<feature type="transmembrane region" description="Helical" evidence="6">
    <location>
        <begin position="400"/>
        <end position="422"/>
    </location>
</feature>
<dbReference type="InterPro" id="IPR013122">
    <property type="entry name" value="PKD1_2_channel"/>
</dbReference>
<feature type="transmembrane region" description="Helical" evidence="6">
    <location>
        <begin position="108"/>
        <end position="128"/>
    </location>
</feature>
<dbReference type="EMBL" id="HBGF01017367">
    <property type="protein sequence ID" value="CAD9109433.1"/>
    <property type="molecule type" value="Transcribed_RNA"/>
</dbReference>
<dbReference type="PANTHER" id="PTHR12127">
    <property type="entry name" value="MUCOLIPIN"/>
    <property type="match status" value="1"/>
</dbReference>
<evidence type="ECO:0000313" key="8">
    <source>
        <dbReference type="EMBL" id="CAD9109433.1"/>
    </source>
</evidence>
<organism evidence="8">
    <name type="scientific">Neobodo designis</name>
    <name type="common">Flagellated protozoan</name>
    <name type="synonym">Bodo designis</name>
    <dbReference type="NCBI Taxonomy" id="312471"/>
    <lineage>
        <taxon>Eukaryota</taxon>
        <taxon>Discoba</taxon>
        <taxon>Euglenozoa</taxon>
        <taxon>Kinetoplastea</taxon>
        <taxon>Metakinetoplastina</taxon>
        <taxon>Neobodonida</taxon>
        <taxon>Neobodo</taxon>
    </lineage>
</organism>
<dbReference type="PANTHER" id="PTHR12127:SF22">
    <property type="entry name" value="POLYCYSTIN CATION CHANNEL PKD1_PKD2 DOMAIN-CONTAINING PROTEIN"/>
    <property type="match status" value="1"/>
</dbReference>
<feature type="compositionally biased region" description="Basic residues" evidence="5">
    <location>
        <begin position="600"/>
        <end position="614"/>
    </location>
</feature>
<proteinExistence type="predicted"/>
<evidence type="ECO:0000256" key="5">
    <source>
        <dbReference type="SAM" id="MobiDB-lite"/>
    </source>
</evidence>
<feature type="transmembrane region" description="Helical" evidence="6">
    <location>
        <begin position="339"/>
        <end position="358"/>
    </location>
</feature>
<feature type="transmembrane region" description="Helical" evidence="6">
    <location>
        <begin position="541"/>
        <end position="562"/>
    </location>
</feature>
<keyword evidence="3 6" id="KW-1133">Transmembrane helix</keyword>
<dbReference type="AlphaFoldDB" id="A0A7S1PZN7"/>